<dbReference type="AlphaFoldDB" id="A0A7C0YA52"/>
<comment type="caution">
    <text evidence="1">The sequence shown here is derived from an EMBL/GenBank/DDBJ whole genome shotgun (WGS) entry which is preliminary data.</text>
</comment>
<accession>A0A7C0YA52</accession>
<dbReference type="EMBL" id="DRBS01000285">
    <property type="protein sequence ID" value="HDD44711.1"/>
    <property type="molecule type" value="Genomic_DNA"/>
</dbReference>
<organism evidence="1">
    <name type="scientific">Desulfofervidus auxilii</name>
    <dbReference type="NCBI Taxonomy" id="1621989"/>
    <lineage>
        <taxon>Bacteria</taxon>
        <taxon>Pseudomonadati</taxon>
        <taxon>Thermodesulfobacteriota</taxon>
        <taxon>Candidatus Desulfofervidia</taxon>
        <taxon>Candidatus Desulfofervidales</taxon>
        <taxon>Candidatus Desulfofervidaceae</taxon>
        <taxon>Candidatus Desulfofervidus</taxon>
    </lineage>
</organism>
<name>A0A7C0YA52_DESA2</name>
<dbReference type="Proteomes" id="UP000886289">
    <property type="component" value="Unassembled WGS sequence"/>
</dbReference>
<protein>
    <submittedName>
        <fullName evidence="1">Uncharacterized protein</fullName>
    </submittedName>
</protein>
<proteinExistence type="predicted"/>
<reference evidence="1" key="1">
    <citation type="journal article" date="2020" name="mSystems">
        <title>Genome- and Community-Level Interaction Insights into Carbon Utilization and Element Cycling Functions of Hydrothermarchaeota in Hydrothermal Sediment.</title>
        <authorList>
            <person name="Zhou Z."/>
            <person name="Liu Y."/>
            <person name="Xu W."/>
            <person name="Pan J."/>
            <person name="Luo Z.H."/>
            <person name="Li M."/>
        </authorList>
    </citation>
    <scope>NUCLEOTIDE SEQUENCE [LARGE SCALE GENOMIC DNA]</scope>
    <source>
        <strain evidence="1">HyVt-233</strain>
    </source>
</reference>
<evidence type="ECO:0000313" key="1">
    <source>
        <dbReference type="EMBL" id="HDD44711.1"/>
    </source>
</evidence>
<gene>
    <name evidence="1" type="ORF">ENG63_07625</name>
</gene>
<sequence length="256" mass="30583">MSVDQHIKEQVELVKKYIEDHFGFHMKDLDRDILNNFFIKIISGSISIKIWVKNFSSNAVLQKGLIEYLREIVSNTNQVLVLGTLGFKSASCAMIRRSLENIIVFLYYKDHPVEFFKKSMPTYRPLKIKDIKDYLQTYPFEMIYNDMFNSNELRSMVKKVISIWDQEYEELSNFIHTTNELYFELINYIDEITPQPDNLEYIRNRIEKMNSIINSFNILFFFNDYKHFSNEEKTLIRLSIENIGLKQKMIEIFGEI</sequence>